<protein>
    <recommendedName>
        <fullName evidence="4">Apea-like HEPN domain-containing protein</fullName>
    </recommendedName>
</protein>
<dbReference type="OrthoDB" id="2421714at2759"/>
<dbReference type="Proteomes" id="UP000268093">
    <property type="component" value="Unassembled WGS sequence"/>
</dbReference>
<evidence type="ECO:0000256" key="1">
    <source>
        <dbReference type="SAM" id="MobiDB-lite"/>
    </source>
</evidence>
<dbReference type="EMBL" id="RBNI01001640">
    <property type="protein sequence ID" value="RUP50174.1"/>
    <property type="molecule type" value="Genomic_DNA"/>
</dbReference>
<gene>
    <name evidence="2" type="ORF">BC936DRAFT_140079</name>
</gene>
<comment type="caution">
    <text evidence="2">The sequence shown here is derived from an EMBL/GenBank/DDBJ whole genome shotgun (WGS) entry which is preliminary data.</text>
</comment>
<dbReference type="AlphaFoldDB" id="A0A433DH58"/>
<reference evidence="2 3" key="1">
    <citation type="journal article" date="2018" name="New Phytol.">
        <title>Phylogenomics of Endogonaceae and evolution of mycorrhizas within Mucoromycota.</title>
        <authorList>
            <person name="Chang Y."/>
            <person name="Desiro A."/>
            <person name="Na H."/>
            <person name="Sandor L."/>
            <person name="Lipzen A."/>
            <person name="Clum A."/>
            <person name="Barry K."/>
            <person name="Grigoriev I.V."/>
            <person name="Martin F.M."/>
            <person name="Stajich J.E."/>
            <person name="Smith M.E."/>
            <person name="Bonito G."/>
            <person name="Spatafora J.W."/>
        </authorList>
    </citation>
    <scope>NUCLEOTIDE SEQUENCE [LARGE SCALE GENOMIC DNA]</scope>
    <source>
        <strain evidence="2 3">GMNB39</strain>
    </source>
</reference>
<evidence type="ECO:0000313" key="3">
    <source>
        <dbReference type="Proteomes" id="UP000268093"/>
    </source>
</evidence>
<evidence type="ECO:0008006" key="4">
    <source>
        <dbReference type="Google" id="ProtNLM"/>
    </source>
</evidence>
<feature type="region of interest" description="Disordered" evidence="1">
    <location>
        <begin position="272"/>
        <end position="316"/>
    </location>
</feature>
<sequence length="316" mass="36102">MHRPQHLNRYQRKQLVIWLQSGVVRQNIKSDLRETIDALHALCTMATVTKDVIHSVLGDILTTNEIFRNKQAAHVTLWGWFQESEVSVFNKERRRILGVCETMPSNSSPPPPLQHHFSFSPREQGGIVEEFLNFAERNLFQFLVRNANCVTTTEVASFGDKSRPKIKPDFANADTLSMLNFIIAYKDNYKTSFQGENKENAIEILTNYKKNVRNQMAHGVLQGTEGRWNDYMLQLVAIQTCEVTVCLGGSYTEVYGAKYQLDKDIIERIVNNATNPPSKPKGTKRTKCPTEDTVDGDIHPPKKQKDDEQFEMSAEH</sequence>
<keyword evidence="3" id="KW-1185">Reference proteome</keyword>
<proteinExistence type="predicted"/>
<name>A0A433DH58_9FUNG</name>
<organism evidence="2 3">
    <name type="scientific">Jimgerdemannia flammicorona</name>
    <dbReference type="NCBI Taxonomy" id="994334"/>
    <lineage>
        <taxon>Eukaryota</taxon>
        <taxon>Fungi</taxon>
        <taxon>Fungi incertae sedis</taxon>
        <taxon>Mucoromycota</taxon>
        <taxon>Mucoromycotina</taxon>
        <taxon>Endogonomycetes</taxon>
        <taxon>Endogonales</taxon>
        <taxon>Endogonaceae</taxon>
        <taxon>Jimgerdemannia</taxon>
    </lineage>
</organism>
<feature type="compositionally biased region" description="Basic and acidic residues" evidence="1">
    <location>
        <begin position="296"/>
        <end position="316"/>
    </location>
</feature>
<evidence type="ECO:0000313" key="2">
    <source>
        <dbReference type="EMBL" id="RUP50174.1"/>
    </source>
</evidence>
<accession>A0A433DH58</accession>